<evidence type="ECO:0000256" key="6">
    <source>
        <dbReference type="PIRNR" id="PIRNR039090"/>
    </source>
</evidence>
<keyword evidence="7" id="KW-0282">Flagellum</keyword>
<reference evidence="7 8" key="1">
    <citation type="submission" date="2018-05" db="EMBL/GenBank/DDBJ databases">
        <title>complete genome sequence of Aquabacterium olei NBRC 110486.</title>
        <authorList>
            <person name="Tang B."/>
            <person name="Chang J."/>
            <person name="Zhang L."/>
            <person name="Yang H."/>
        </authorList>
    </citation>
    <scope>NUCLEOTIDE SEQUENCE [LARGE SCALE GENOMIC DNA]</scope>
    <source>
        <strain evidence="7 8">NBRC 110486</strain>
    </source>
</reference>
<dbReference type="GO" id="GO:0071973">
    <property type="term" value="P:bacterial-type flagellum-dependent cell motility"/>
    <property type="evidence" value="ECO:0007669"/>
    <property type="project" value="TreeGrafter"/>
</dbReference>
<dbReference type="GO" id="GO:0044780">
    <property type="term" value="P:bacterial-type flagellum assembly"/>
    <property type="evidence" value="ECO:0007669"/>
    <property type="project" value="InterPro"/>
</dbReference>
<dbReference type="KEGG" id="aon:DEH84_13435"/>
<comment type="similarity">
    <text evidence="2 6">Belongs to the FliS family.</text>
</comment>
<dbReference type="OrthoDB" id="9792010at2"/>
<dbReference type="PANTHER" id="PTHR34773:SF1">
    <property type="entry name" value="FLAGELLAR SECRETION CHAPERONE FLIS"/>
    <property type="match status" value="1"/>
</dbReference>
<dbReference type="Pfam" id="PF02561">
    <property type="entry name" value="FliS"/>
    <property type="match status" value="1"/>
</dbReference>
<dbReference type="GO" id="GO:0005829">
    <property type="term" value="C:cytosol"/>
    <property type="evidence" value="ECO:0007669"/>
    <property type="project" value="UniProtKB-SubCell"/>
</dbReference>
<proteinExistence type="inferred from homology"/>
<accession>A0A2U8FV82</accession>
<organism evidence="7 8">
    <name type="scientific">Aquabacterium olei</name>
    <dbReference type="NCBI Taxonomy" id="1296669"/>
    <lineage>
        <taxon>Bacteria</taxon>
        <taxon>Pseudomonadati</taxon>
        <taxon>Pseudomonadota</taxon>
        <taxon>Betaproteobacteria</taxon>
        <taxon>Burkholderiales</taxon>
        <taxon>Aquabacterium</taxon>
    </lineage>
</organism>
<sequence length="153" mass="16383">MYPSARGFSSSMYSTSNMSQMYRRIDVETGVSGASGHQLTLMLFNGALDAISQAKGAMQSGQIEAKCAAITRAIRIVDEGLKASLNPAAGGELAGNLANLYTYVATRLMSANLRNDADLLEECTQLLTPLRDAWAAIRPQEAVAVHAQMELRA</sequence>
<comment type="subcellular location">
    <subcellularLocation>
        <location evidence="1 6">Cytoplasm</location>
        <location evidence="1 6">Cytosol</location>
    </subcellularLocation>
</comment>
<gene>
    <name evidence="7" type="primary">fliS</name>
    <name evidence="7" type="ORF">DEH84_13435</name>
</gene>
<dbReference type="CDD" id="cd16098">
    <property type="entry name" value="FliS"/>
    <property type="match status" value="1"/>
</dbReference>
<dbReference type="EMBL" id="CP029210">
    <property type="protein sequence ID" value="AWI54314.1"/>
    <property type="molecule type" value="Genomic_DNA"/>
</dbReference>
<keyword evidence="5" id="KW-0143">Chaperone</keyword>
<dbReference type="InterPro" id="IPR003713">
    <property type="entry name" value="FliS"/>
</dbReference>
<evidence type="ECO:0000256" key="1">
    <source>
        <dbReference type="ARBA" id="ARBA00004514"/>
    </source>
</evidence>
<dbReference type="SUPFAM" id="SSF101116">
    <property type="entry name" value="Flagellar export chaperone FliS"/>
    <property type="match status" value="1"/>
</dbReference>
<dbReference type="PIRSF" id="PIRSF039090">
    <property type="entry name" value="Flis"/>
    <property type="match status" value="1"/>
</dbReference>
<keyword evidence="8" id="KW-1185">Reference proteome</keyword>
<keyword evidence="3 6" id="KW-0963">Cytoplasm</keyword>
<protein>
    <recommendedName>
        <fullName evidence="6">Flagellar secretion chaperone FliS</fullName>
    </recommendedName>
</protein>
<dbReference type="AlphaFoldDB" id="A0A2U8FV82"/>
<keyword evidence="7" id="KW-0969">Cilium</keyword>
<dbReference type="Gene3D" id="1.20.120.340">
    <property type="entry name" value="Flagellar protein FliS"/>
    <property type="match status" value="1"/>
</dbReference>
<evidence type="ECO:0000256" key="4">
    <source>
        <dbReference type="ARBA" id="ARBA00022795"/>
    </source>
</evidence>
<evidence type="ECO:0000256" key="5">
    <source>
        <dbReference type="ARBA" id="ARBA00023186"/>
    </source>
</evidence>
<dbReference type="PANTHER" id="PTHR34773">
    <property type="entry name" value="FLAGELLAR SECRETION CHAPERONE FLIS"/>
    <property type="match status" value="1"/>
</dbReference>
<keyword evidence="7" id="KW-0966">Cell projection</keyword>
<dbReference type="Proteomes" id="UP000244892">
    <property type="component" value="Chromosome"/>
</dbReference>
<name>A0A2U8FV82_9BURK</name>
<evidence type="ECO:0000313" key="7">
    <source>
        <dbReference type="EMBL" id="AWI54314.1"/>
    </source>
</evidence>
<evidence type="ECO:0000313" key="8">
    <source>
        <dbReference type="Proteomes" id="UP000244892"/>
    </source>
</evidence>
<evidence type="ECO:0000256" key="2">
    <source>
        <dbReference type="ARBA" id="ARBA00008787"/>
    </source>
</evidence>
<dbReference type="InterPro" id="IPR036584">
    <property type="entry name" value="FliS_sf"/>
</dbReference>
<evidence type="ECO:0000256" key="3">
    <source>
        <dbReference type="ARBA" id="ARBA00022490"/>
    </source>
</evidence>
<dbReference type="NCBIfam" id="TIGR00208">
    <property type="entry name" value="fliS"/>
    <property type="match status" value="1"/>
</dbReference>
<keyword evidence="4 6" id="KW-1005">Bacterial flagellum biogenesis</keyword>